<gene>
    <name evidence="2" type="ORF">SAMN04488543_3318</name>
</gene>
<evidence type="ECO:0000313" key="3">
    <source>
        <dbReference type="Proteomes" id="UP000199092"/>
    </source>
</evidence>
<proteinExistence type="predicted"/>
<keyword evidence="2" id="KW-0413">Isomerase</keyword>
<feature type="domain" description="Xylose isomerase-like TIM barrel" evidence="1">
    <location>
        <begin position="70"/>
        <end position="206"/>
    </location>
</feature>
<dbReference type="InterPro" id="IPR013022">
    <property type="entry name" value="Xyl_isomerase-like_TIM-brl"/>
</dbReference>
<dbReference type="InterPro" id="IPR050312">
    <property type="entry name" value="IolE/XylAMocC-like"/>
</dbReference>
<protein>
    <submittedName>
        <fullName evidence="2">Sugar phosphate isomerase/epimerase</fullName>
    </submittedName>
</protein>
<accession>A0A1H1YIG5</accession>
<keyword evidence="3" id="KW-1185">Reference proteome</keyword>
<name>A0A1H1YIG5_9ACTN</name>
<dbReference type="Gene3D" id="3.20.20.150">
    <property type="entry name" value="Divalent-metal-dependent TIM barrel enzymes"/>
    <property type="match status" value="1"/>
</dbReference>
<reference evidence="2 3" key="1">
    <citation type="submission" date="2016-10" db="EMBL/GenBank/DDBJ databases">
        <authorList>
            <person name="de Groot N.N."/>
        </authorList>
    </citation>
    <scope>NUCLEOTIDE SEQUENCE [LARGE SCALE GENOMIC DNA]</scope>
    <source>
        <strain evidence="2 3">DSM 21741</strain>
    </source>
</reference>
<dbReference type="EMBL" id="LT629749">
    <property type="protein sequence ID" value="SDT21247.1"/>
    <property type="molecule type" value="Genomic_DNA"/>
</dbReference>
<dbReference type="Pfam" id="PF01261">
    <property type="entry name" value="AP_endonuc_2"/>
    <property type="match status" value="1"/>
</dbReference>
<organism evidence="2 3">
    <name type="scientific">Friedmanniella luteola</name>
    <dbReference type="NCBI Taxonomy" id="546871"/>
    <lineage>
        <taxon>Bacteria</taxon>
        <taxon>Bacillati</taxon>
        <taxon>Actinomycetota</taxon>
        <taxon>Actinomycetes</taxon>
        <taxon>Propionibacteriales</taxon>
        <taxon>Nocardioidaceae</taxon>
        <taxon>Friedmanniella</taxon>
    </lineage>
</organism>
<dbReference type="AlphaFoldDB" id="A0A1H1YIG5"/>
<dbReference type="Proteomes" id="UP000199092">
    <property type="component" value="Chromosome I"/>
</dbReference>
<evidence type="ECO:0000259" key="1">
    <source>
        <dbReference type="Pfam" id="PF01261"/>
    </source>
</evidence>
<dbReference type="STRING" id="546871.SAMN04488543_3318"/>
<sequence length="247" mass="26485">MTDQDLSVQLYTVRNALNEDFDGTLERIAGFGFTQVEPFGFTNYLDGLRKLGQHGLTAPTTHMGLVVDADLDAIFAAASELGIGTVIEPAVRAPQWQDVDGIKATADSLNAAAAKAAEHGLKVGYHNHWWEIEKDFDGQRGLEVLADHLAPEVVLEVDTYWAHVGGADVPGLLQRLGDRVVALHVKDGDGSTDNKKQVAVGAGSLPVWSFIDAAPDALRVIELDDSEGDLLDAVRDSRAYLTAGKDA</sequence>
<dbReference type="PANTHER" id="PTHR12110">
    <property type="entry name" value="HYDROXYPYRUVATE ISOMERASE"/>
    <property type="match status" value="1"/>
</dbReference>
<dbReference type="SUPFAM" id="SSF51658">
    <property type="entry name" value="Xylose isomerase-like"/>
    <property type="match status" value="1"/>
</dbReference>
<dbReference type="PANTHER" id="PTHR12110:SF41">
    <property type="entry name" value="INOSOSE DEHYDRATASE"/>
    <property type="match status" value="1"/>
</dbReference>
<dbReference type="InterPro" id="IPR036237">
    <property type="entry name" value="Xyl_isomerase-like_sf"/>
</dbReference>
<evidence type="ECO:0000313" key="2">
    <source>
        <dbReference type="EMBL" id="SDT21247.1"/>
    </source>
</evidence>
<dbReference type="GO" id="GO:0016853">
    <property type="term" value="F:isomerase activity"/>
    <property type="evidence" value="ECO:0007669"/>
    <property type="project" value="UniProtKB-KW"/>
</dbReference>
<dbReference type="RefSeq" id="WP_172826096.1">
    <property type="nucleotide sequence ID" value="NZ_LT629749.1"/>
</dbReference>